<feature type="domain" description="Trichohyalin-plectin-homology" evidence="9">
    <location>
        <begin position="224"/>
        <end position="571"/>
    </location>
</feature>
<evidence type="ECO:0000256" key="4">
    <source>
        <dbReference type="ARBA" id="ARBA00023069"/>
    </source>
</evidence>
<evidence type="ECO:0000256" key="8">
    <source>
        <dbReference type="SAM" id="Coils"/>
    </source>
</evidence>
<comment type="similarity">
    <text evidence="6">Belongs to the CFAP45 family.</text>
</comment>
<dbReference type="OrthoDB" id="1902038at2759"/>
<keyword evidence="5" id="KW-0966">Cell projection</keyword>
<dbReference type="GO" id="GO:0031514">
    <property type="term" value="C:motile cilium"/>
    <property type="evidence" value="ECO:0007669"/>
    <property type="project" value="UniProtKB-SubCell"/>
</dbReference>
<comment type="caution">
    <text evidence="10">The sequence shown here is derived from an EMBL/GenBank/DDBJ whole genome shotgun (WGS) entry which is preliminary data.</text>
</comment>
<dbReference type="Proteomes" id="UP000708208">
    <property type="component" value="Unassembled WGS sequence"/>
</dbReference>
<dbReference type="PANTHER" id="PTHR15504:SF0">
    <property type="entry name" value="CILIA- AND FLAGELLA-ASSOCIATED PROTEIN 45"/>
    <property type="match status" value="1"/>
</dbReference>
<evidence type="ECO:0000259" key="9">
    <source>
        <dbReference type="Pfam" id="PF13868"/>
    </source>
</evidence>
<comment type="subcellular location">
    <subcellularLocation>
        <location evidence="1">Cell projection</location>
        <location evidence="1">Cilium</location>
        <location evidence="1">Flagellum</location>
    </subcellularLocation>
</comment>
<evidence type="ECO:0000256" key="5">
    <source>
        <dbReference type="ARBA" id="ARBA00023273"/>
    </source>
</evidence>
<sequence length="606" mass="71326">MTFNPRIAGKYHVLDKCKPVCDMGMSIQFADAIPGMNDTAVRPFGWSEYESAFRHQYITKPGPKIKSCTDPCKPRGTTRKQAPRQFFDPCCTAPRNNICALCQQAKCRCKIPPPWQECKEKLVVYDPDSIRNLIVHGELKNEHPIVLSNCDYSKLLQKAIVKTKEEKEAECLAAIQQKQEEIERCRQTADEMRMMDKVNFNASISPEAREAMDEILGRANTITMEEEPEVRALNQVILAAKVQAIREAQLAEKHLIKCEQAEEEKRLLAMIAQTSNPLLGDDVKDLEELQKKKKELFESLRGQLDEKEAMKYLDKLAVEHERHEMRKVWEMQDMEDIVIKNATLERKHKLGKELLDDQLLQLEKKKMEKALDRQEDEQMLEWIAKKQAEQERVEKEKKEKKKLKEMLSSQLSNVQVKTEQSKAMREELRTKRYQEKQEREWRNREKQDILKKKKAASELKDSILGQICQRQECAFEEAAYDKAMYDKIFSIQNAKFDEDKKKVEEAKVKNAKYKLDLREQIHKIQLGKIQERKDFFVEGINFRRELGRREKDIRQAMENKLEELRASNLPEKYLNYVRKAMEEQLKPDWQKNVEFLGVQVRQYRIL</sequence>
<evidence type="ECO:0000256" key="6">
    <source>
        <dbReference type="ARBA" id="ARBA00034116"/>
    </source>
</evidence>
<keyword evidence="3 8" id="KW-0175">Coiled coil</keyword>
<proteinExistence type="inferred from homology"/>
<dbReference type="InterPro" id="IPR043597">
    <property type="entry name" value="TPH_dom"/>
</dbReference>
<evidence type="ECO:0000313" key="11">
    <source>
        <dbReference type="Proteomes" id="UP000708208"/>
    </source>
</evidence>
<reference evidence="10" key="1">
    <citation type="submission" date="2021-06" db="EMBL/GenBank/DDBJ databases">
        <authorList>
            <person name="Hodson N. C."/>
            <person name="Mongue J. A."/>
            <person name="Jaron S. K."/>
        </authorList>
    </citation>
    <scope>NUCLEOTIDE SEQUENCE</scope>
</reference>
<evidence type="ECO:0000256" key="3">
    <source>
        <dbReference type="ARBA" id="ARBA00023054"/>
    </source>
</evidence>
<organism evidence="10 11">
    <name type="scientific">Allacma fusca</name>
    <dbReference type="NCBI Taxonomy" id="39272"/>
    <lineage>
        <taxon>Eukaryota</taxon>
        <taxon>Metazoa</taxon>
        <taxon>Ecdysozoa</taxon>
        <taxon>Arthropoda</taxon>
        <taxon>Hexapoda</taxon>
        <taxon>Collembola</taxon>
        <taxon>Symphypleona</taxon>
        <taxon>Sminthuridae</taxon>
        <taxon>Allacma</taxon>
    </lineage>
</organism>
<evidence type="ECO:0000256" key="7">
    <source>
        <dbReference type="ARBA" id="ARBA00034142"/>
    </source>
</evidence>
<protein>
    <recommendedName>
        <fullName evidence="7">Cilia- and flagella-associated protein 45</fullName>
    </recommendedName>
</protein>
<name>A0A8J2LHS6_9HEXA</name>
<keyword evidence="4" id="KW-0969">Cilium</keyword>
<accession>A0A8J2LHS6</accession>
<dbReference type="InterPro" id="IPR033253">
    <property type="entry name" value="CFAP45"/>
</dbReference>
<feature type="coiled-coil region" evidence="8">
    <location>
        <begin position="164"/>
        <end position="195"/>
    </location>
</feature>
<gene>
    <name evidence="10" type="ORF">AFUS01_LOCUS45856</name>
</gene>
<dbReference type="PANTHER" id="PTHR15504">
    <property type="entry name" value="NASOPHARYNGEAL EPITHELIUM SPECIFIC PROTEIN 1"/>
    <property type="match status" value="1"/>
</dbReference>
<dbReference type="Pfam" id="PF13868">
    <property type="entry name" value="TPH"/>
    <property type="match status" value="1"/>
</dbReference>
<evidence type="ECO:0000256" key="1">
    <source>
        <dbReference type="ARBA" id="ARBA00004230"/>
    </source>
</evidence>
<keyword evidence="2" id="KW-0282">Flagellum</keyword>
<evidence type="ECO:0000256" key="2">
    <source>
        <dbReference type="ARBA" id="ARBA00022846"/>
    </source>
</evidence>
<evidence type="ECO:0000313" key="10">
    <source>
        <dbReference type="EMBL" id="CAG7836627.1"/>
    </source>
</evidence>
<dbReference type="AlphaFoldDB" id="A0A8J2LHS6"/>
<feature type="coiled-coil region" evidence="8">
    <location>
        <begin position="357"/>
        <end position="413"/>
    </location>
</feature>
<dbReference type="EMBL" id="CAJVCH010571100">
    <property type="protein sequence ID" value="CAG7836627.1"/>
    <property type="molecule type" value="Genomic_DNA"/>
</dbReference>
<keyword evidence="11" id="KW-1185">Reference proteome</keyword>